<keyword evidence="1" id="KW-0812">Transmembrane</keyword>
<dbReference type="EMBL" id="CP047491">
    <property type="protein sequence ID" value="QHQ38614.1"/>
    <property type="molecule type" value="Genomic_DNA"/>
</dbReference>
<dbReference type="Proteomes" id="UP000464675">
    <property type="component" value="Chromosome"/>
</dbReference>
<dbReference type="RefSeq" id="WP_161857945.1">
    <property type="nucleotide sequence ID" value="NZ_CP047491.1"/>
</dbReference>
<keyword evidence="4" id="KW-1185">Reference proteome</keyword>
<dbReference type="Proteomes" id="UP000563601">
    <property type="component" value="Unassembled WGS sequence"/>
</dbReference>
<feature type="transmembrane region" description="Helical" evidence="1">
    <location>
        <begin position="31"/>
        <end position="54"/>
    </location>
</feature>
<reference evidence="2 5" key="2">
    <citation type="submission" date="2020-08" db="EMBL/GenBank/DDBJ databases">
        <title>Genomic Encyclopedia of Type Strains, Phase IV (KMG-IV): sequencing the most valuable type-strain genomes for metagenomic binning, comparative biology and taxonomic classification.</title>
        <authorList>
            <person name="Goeker M."/>
        </authorList>
    </citation>
    <scope>NUCLEOTIDE SEQUENCE [LARGE SCALE GENOMIC DNA]</scope>
    <source>
        <strain evidence="2 5">DSM 11525</strain>
    </source>
</reference>
<gene>
    <name evidence="3" type="ORF">GTQ55_06170</name>
    <name evidence="2" type="ORF">HNQ53_003580</name>
</gene>
<protein>
    <submittedName>
        <fullName evidence="2">Uncharacterized protein</fullName>
    </submittedName>
</protein>
<sequence length="125" mass="13603">MGRKYRRRKSAGASILRDTSSIAASGAPLKVFLFGVVGFLGLYFGFPLFLEGVIASNGEKGLMGGVATIIERRIIWSERLGIAVFLLCTGFALFRRFSDRKIGKQSQKISVVVAKAASRSIEKNT</sequence>
<feature type="transmembrane region" description="Helical" evidence="1">
    <location>
        <begin position="74"/>
        <end position="94"/>
    </location>
</feature>
<evidence type="ECO:0000313" key="5">
    <source>
        <dbReference type="Proteomes" id="UP000563601"/>
    </source>
</evidence>
<evidence type="ECO:0000313" key="2">
    <source>
        <dbReference type="EMBL" id="MBB5213324.1"/>
    </source>
</evidence>
<reference evidence="3 4" key="1">
    <citation type="submission" date="2020-01" db="EMBL/GenBank/DDBJ databases">
        <title>The possibility of degradation of plastic by Microbulbifer hydrolyticus IRE-31.</title>
        <authorList>
            <person name="Liu L."/>
        </authorList>
    </citation>
    <scope>NUCLEOTIDE SEQUENCE [LARGE SCALE GENOMIC DNA]</scope>
    <source>
        <strain evidence="3 4">IRE-31</strain>
    </source>
</reference>
<dbReference type="OrthoDB" id="9845228at2"/>
<evidence type="ECO:0000313" key="4">
    <source>
        <dbReference type="Proteomes" id="UP000464675"/>
    </source>
</evidence>
<evidence type="ECO:0000313" key="3">
    <source>
        <dbReference type="EMBL" id="QHQ38614.1"/>
    </source>
</evidence>
<keyword evidence="1" id="KW-1133">Transmembrane helix</keyword>
<organism evidence="2 5">
    <name type="scientific">Microbulbifer hydrolyticus</name>
    <dbReference type="NCBI Taxonomy" id="48074"/>
    <lineage>
        <taxon>Bacteria</taxon>
        <taxon>Pseudomonadati</taxon>
        <taxon>Pseudomonadota</taxon>
        <taxon>Gammaproteobacteria</taxon>
        <taxon>Cellvibrionales</taxon>
        <taxon>Microbulbiferaceae</taxon>
        <taxon>Microbulbifer</taxon>
    </lineage>
</organism>
<keyword evidence="1" id="KW-0472">Membrane</keyword>
<evidence type="ECO:0000256" key="1">
    <source>
        <dbReference type="SAM" id="Phobius"/>
    </source>
</evidence>
<proteinExistence type="predicted"/>
<dbReference type="AlphaFoldDB" id="A0A6P1T726"/>
<accession>A0A6P1T726</accession>
<dbReference type="EMBL" id="JACHHR010000013">
    <property type="protein sequence ID" value="MBB5213324.1"/>
    <property type="molecule type" value="Genomic_DNA"/>
</dbReference>
<name>A0A6P1T726_9GAMM</name>